<dbReference type="EMBL" id="VFPN01000001">
    <property type="protein sequence ID" value="TQM66109.1"/>
    <property type="molecule type" value="Genomic_DNA"/>
</dbReference>
<evidence type="ECO:0008006" key="3">
    <source>
        <dbReference type="Google" id="ProtNLM"/>
    </source>
</evidence>
<organism evidence="1 2">
    <name type="scientific">Klugiella xanthotipulae</name>
    <dbReference type="NCBI Taxonomy" id="244735"/>
    <lineage>
        <taxon>Bacteria</taxon>
        <taxon>Bacillati</taxon>
        <taxon>Actinomycetota</taxon>
        <taxon>Actinomycetes</taxon>
        <taxon>Micrococcales</taxon>
        <taxon>Microbacteriaceae</taxon>
        <taxon>Klugiella</taxon>
    </lineage>
</organism>
<dbReference type="RefSeq" id="WP_141916184.1">
    <property type="nucleotide sequence ID" value="NZ_BAAAYS010000027.1"/>
</dbReference>
<evidence type="ECO:0000313" key="1">
    <source>
        <dbReference type="EMBL" id="TQM66109.1"/>
    </source>
</evidence>
<dbReference type="OrthoDB" id="3378334at2"/>
<dbReference type="Proteomes" id="UP000318331">
    <property type="component" value="Unassembled WGS sequence"/>
</dbReference>
<reference evidence="1 2" key="1">
    <citation type="submission" date="2019-06" db="EMBL/GenBank/DDBJ databases">
        <title>Sequencing the genomes of 1000 actinobacteria strains.</title>
        <authorList>
            <person name="Klenk H.-P."/>
        </authorList>
    </citation>
    <scope>NUCLEOTIDE SEQUENCE [LARGE SCALE GENOMIC DNA]</scope>
    <source>
        <strain evidence="1 2">DSM 18031</strain>
    </source>
</reference>
<keyword evidence="2" id="KW-1185">Reference proteome</keyword>
<dbReference type="AlphaFoldDB" id="A0A543I6B9"/>
<proteinExistence type="predicted"/>
<evidence type="ECO:0000313" key="2">
    <source>
        <dbReference type="Proteomes" id="UP000318331"/>
    </source>
</evidence>
<gene>
    <name evidence="1" type="ORF">FB466_0936</name>
</gene>
<sequence>MQATTPDHLVVKSSDLSRDSKHVFREAEKAPVEVTRRDGEPLMLTTKAERDTHKAILNIAAQLIAVALDEDRGPLEDRLAVHYPWIKLLNADDQKQCAKDIIDTARAAFVVDQPFLIVTEIKSWRDTAEAVGAGWNSLPVTSLDEPVTVPAPLG</sequence>
<accession>A0A543I6B9</accession>
<name>A0A543I6B9_9MICO</name>
<protein>
    <recommendedName>
        <fullName evidence="3">Prevent-host-death family protein</fullName>
    </recommendedName>
</protein>
<comment type="caution">
    <text evidence="1">The sequence shown here is derived from an EMBL/GenBank/DDBJ whole genome shotgun (WGS) entry which is preliminary data.</text>
</comment>